<gene>
    <name evidence="2" type="ORF">O181_005903</name>
</gene>
<organism evidence="2 3">
    <name type="scientific">Austropuccinia psidii MF-1</name>
    <dbReference type="NCBI Taxonomy" id="1389203"/>
    <lineage>
        <taxon>Eukaryota</taxon>
        <taxon>Fungi</taxon>
        <taxon>Dikarya</taxon>
        <taxon>Basidiomycota</taxon>
        <taxon>Pucciniomycotina</taxon>
        <taxon>Pucciniomycetes</taxon>
        <taxon>Pucciniales</taxon>
        <taxon>Sphaerophragmiaceae</taxon>
        <taxon>Austropuccinia</taxon>
    </lineage>
</organism>
<evidence type="ECO:0000256" key="1">
    <source>
        <dbReference type="SAM" id="MobiDB-lite"/>
    </source>
</evidence>
<dbReference type="AlphaFoldDB" id="A0A9Q3BJ59"/>
<dbReference type="EMBL" id="AVOT02001233">
    <property type="protein sequence ID" value="MBW0466188.1"/>
    <property type="molecule type" value="Genomic_DNA"/>
</dbReference>
<sequence length="115" mass="12638">MVIYCQFNVFESLGQFGPIELMAKFGAQVGHLALGADGHPPWPLLASFDLGQNGPNWSHCTQTAAHGYEPWALDYVLWAIEGIGGLKGPKPPNQRGWARGQEPRAQNQKNWPGGW</sequence>
<reference evidence="2" key="1">
    <citation type="submission" date="2021-03" db="EMBL/GenBank/DDBJ databases">
        <title>Draft genome sequence of rust myrtle Austropuccinia psidii MF-1, a brazilian biotype.</title>
        <authorList>
            <person name="Quecine M.C."/>
            <person name="Pachon D.M.R."/>
            <person name="Bonatelli M.L."/>
            <person name="Correr F.H."/>
            <person name="Franceschini L.M."/>
            <person name="Leite T.F."/>
            <person name="Margarido G.R.A."/>
            <person name="Almeida C.A."/>
            <person name="Ferrarezi J.A."/>
            <person name="Labate C.A."/>
        </authorList>
    </citation>
    <scope>NUCLEOTIDE SEQUENCE</scope>
    <source>
        <strain evidence="2">MF-1</strain>
    </source>
</reference>
<dbReference type="Proteomes" id="UP000765509">
    <property type="component" value="Unassembled WGS sequence"/>
</dbReference>
<name>A0A9Q3BJ59_9BASI</name>
<keyword evidence="3" id="KW-1185">Reference proteome</keyword>
<comment type="caution">
    <text evidence="2">The sequence shown here is derived from an EMBL/GenBank/DDBJ whole genome shotgun (WGS) entry which is preliminary data.</text>
</comment>
<evidence type="ECO:0000313" key="3">
    <source>
        <dbReference type="Proteomes" id="UP000765509"/>
    </source>
</evidence>
<protein>
    <submittedName>
        <fullName evidence="2">Uncharacterized protein</fullName>
    </submittedName>
</protein>
<accession>A0A9Q3BJ59</accession>
<proteinExistence type="predicted"/>
<feature type="compositionally biased region" description="Polar residues" evidence="1">
    <location>
        <begin position="104"/>
        <end position="115"/>
    </location>
</feature>
<evidence type="ECO:0000313" key="2">
    <source>
        <dbReference type="EMBL" id="MBW0466188.1"/>
    </source>
</evidence>
<feature type="region of interest" description="Disordered" evidence="1">
    <location>
        <begin position="89"/>
        <end position="115"/>
    </location>
</feature>